<evidence type="ECO:0000256" key="4">
    <source>
        <dbReference type="ARBA" id="ARBA00022741"/>
    </source>
</evidence>
<accession>A0A248UKV6</accession>
<dbReference type="InterPro" id="IPR023465">
    <property type="entry name" value="Riboflavin_kinase_dom_sf"/>
</dbReference>
<name>A0A248UKV6_9HYPH</name>
<evidence type="ECO:0008006" key="7">
    <source>
        <dbReference type="Google" id="ProtNLM"/>
    </source>
</evidence>
<dbReference type="GO" id="GO:0008531">
    <property type="term" value="F:riboflavin kinase activity"/>
    <property type="evidence" value="ECO:0007669"/>
    <property type="project" value="InterPro"/>
</dbReference>
<protein>
    <recommendedName>
        <fullName evidence="7">Riboflavin kinase</fullName>
    </recommendedName>
</protein>
<evidence type="ECO:0000313" key="5">
    <source>
        <dbReference type="EMBL" id="ASV87493.1"/>
    </source>
</evidence>
<dbReference type="AlphaFoldDB" id="A0A248UKV6"/>
<dbReference type="OrthoDB" id="8443562at2"/>
<dbReference type="GO" id="GO:0000166">
    <property type="term" value="F:nucleotide binding"/>
    <property type="evidence" value="ECO:0007669"/>
    <property type="project" value="UniProtKB-KW"/>
</dbReference>
<reference evidence="5 6" key="1">
    <citation type="submission" date="2017-07" db="EMBL/GenBank/DDBJ databases">
        <title>Phylogenetic study on the rhizospheric bacterium Ochrobactrum sp. A44.</title>
        <authorList>
            <person name="Krzyzanowska D.M."/>
            <person name="Ossowicki A."/>
            <person name="Rajewska M."/>
            <person name="Maciag T."/>
            <person name="Kaczynski Z."/>
            <person name="Czerwicka M."/>
            <person name="Jafra S."/>
        </authorList>
    </citation>
    <scope>NUCLEOTIDE SEQUENCE [LARGE SCALE GENOMIC DNA]</scope>
    <source>
        <strain evidence="5 6">A44</strain>
    </source>
</reference>
<dbReference type="Gene3D" id="2.40.30.30">
    <property type="entry name" value="Riboflavin kinase-like"/>
    <property type="match status" value="1"/>
</dbReference>
<evidence type="ECO:0000256" key="3">
    <source>
        <dbReference type="ARBA" id="ARBA00022679"/>
    </source>
</evidence>
<gene>
    <name evidence="5" type="ORF">CES85_0151</name>
</gene>
<evidence type="ECO:0000256" key="2">
    <source>
        <dbReference type="ARBA" id="ARBA00022643"/>
    </source>
</evidence>
<dbReference type="GO" id="GO:0009231">
    <property type="term" value="P:riboflavin biosynthetic process"/>
    <property type="evidence" value="ECO:0007669"/>
    <property type="project" value="InterPro"/>
</dbReference>
<evidence type="ECO:0000256" key="1">
    <source>
        <dbReference type="ARBA" id="ARBA00022630"/>
    </source>
</evidence>
<sequence>MIVFRGTISSGLGKHSELIIPGKRELKNSPTDWPDRFASGSLNVRITEYPSLLRSSRKNLKALDRGLVPPTLVIPQNAIKNNSLQRKLFKPSRGTGQAWRATLHSHSRSMHVWVFRRIGSHMHDCLELISDKRIRENLDIRDQDEVRIVLHS</sequence>
<dbReference type="RefSeq" id="WP_095445896.1">
    <property type="nucleotide sequence ID" value="NZ_CP022604.1"/>
</dbReference>
<evidence type="ECO:0000313" key="6">
    <source>
        <dbReference type="Proteomes" id="UP000215256"/>
    </source>
</evidence>
<dbReference type="Proteomes" id="UP000215256">
    <property type="component" value="Chromosome 1"/>
</dbReference>
<keyword evidence="1" id="KW-0285">Flavoprotein</keyword>
<dbReference type="SUPFAM" id="SSF82114">
    <property type="entry name" value="Riboflavin kinase-like"/>
    <property type="match status" value="1"/>
</dbReference>
<proteinExistence type="predicted"/>
<keyword evidence="3" id="KW-0808">Transferase</keyword>
<keyword evidence="4" id="KW-0547">Nucleotide-binding</keyword>
<organism evidence="5 6">
    <name type="scientific">Ochrobactrum quorumnocens</name>
    <dbReference type="NCBI Taxonomy" id="271865"/>
    <lineage>
        <taxon>Bacteria</taxon>
        <taxon>Pseudomonadati</taxon>
        <taxon>Pseudomonadota</taxon>
        <taxon>Alphaproteobacteria</taxon>
        <taxon>Hyphomicrobiales</taxon>
        <taxon>Brucellaceae</taxon>
        <taxon>Brucella/Ochrobactrum group</taxon>
        <taxon>Ochrobactrum</taxon>
    </lineage>
</organism>
<dbReference type="KEGG" id="och:CES85_0151"/>
<dbReference type="EMBL" id="CP022604">
    <property type="protein sequence ID" value="ASV87493.1"/>
    <property type="molecule type" value="Genomic_DNA"/>
</dbReference>
<keyword evidence="2" id="KW-0288">FMN</keyword>